<reference evidence="19 20" key="1">
    <citation type="submission" date="2023-10" db="EMBL/GenBank/DDBJ databases">
        <authorList>
            <person name="Maclean D."/>
            <person name="Macfadyen A."/>
        </authorList>
    </citation>
    <scope>NUCLEOTIDE SEQUENCE [LARGE SCALE GENOMIC DNA]</scope>
</reference>
<feature type="transmembrane region" description="Helical" evidence="17">
    <location>
        <begin position="101"/>
        <end position="121"/>
    </location>
</feature>
<dbReference type="SUPFAM" id="SSF57850">
    <property type="entry name" value="RING/U-box"/>
    <property type="match status" value="1"/>
</dbReference>
<name>A0AAV1IF11_9CHLO</name>
<dbReference type="GO" id="GO:0061630">
    <property type="term" value="F:ubiquitin protein ligase activity"/>
    <property type="evidence" value="ECO:0007669"/>
    <property type="project" value="UniProtKB-EC"/>
</dbReference>
<evidence type="ECO:0000256" key="7">
    <source>
        <dbReference type="ARBA" id="ARBA00022692"/>
    </source>
</evidence>
<feature type="region of interest" description="Disordered" evidence="16">
    <location>
        <begin position="386"/>
        <end position="431"/>
    </location>
</feature>
<feature type="region of interest" description="Disordered" evidence="16">
    <location>
        <begin position="344"/>
        <end position="368"/>
    </location>
</feature>
<evidence type="ECO:0000256" key="4">
    <source>
        <dbReference type="ARBA" id="ARBA00010089"/>
    </source>
</evidence>
<dbReference type="InterPro" id="IPR050731">
    <property type="entry name" value="HRD1_E3_ubiq-ligases"/>
</dbReference>
<organism evidence="19 20">
    <name type="scientific">Coccomyxa viridis</name>
    <dbReference type="NCBI Taxonomy" id="1274662"/>
    <lineage>
        <taxon>Eukaryota</taxon>
        <taxon>Viridiplantae</taxon>
        <taxon>Chlorophyta</taxon>
        <taxon>core chlorophytes</taxon>
        <taxon>Trebouxiophyceae</taxon>
        <taxon>Trebouxiophyceae incertae sedis</taxon>
        <taxon>Coccomyxaceae</taxon>
        <taxon>Coccomyxa</taxon>
    </lineage>
</organism>
<evidence type="ECO:0000256" key="12">
    <source>
        <dbReference type="ARBA" id="ARBA00022833"/>
    </source>
</evidence>
<evidence type="ECO:0000256" key="3">
    <source>
        <dbReference type="ARBA" id="ARBA00004906"/>
    </source>
</evidence>
<evidence type="ECO:0000313" key="20">
    <source>
        <dbReference type="Proteomes" id="UP001314263"/>
    </source>
</evidence>
<evidence type="ECO:0000313" key="19">
    <source>
        <dbReference type="EMBL" id="CAK0785913.1"/>
    </source>
</evidence>
<evidence type="ECO:0000256" key="10">
    <source>
        <dbReference type="ARBA" id="ARBA00022786"/>
    </source>
</evidence>
<feature type="domain" description="RING-type" evidence="18">
    <location>
        <begin position="293"/>
        <end position="334"/>
    </location>
</feature>
<dbReference type="PANTHER" id="PTHR22763:SF184">
    <property type="entry name" value="E3 UBIQUITIN-PROTEIN LIGASE SYNOVIOLIN"/>
    <property type="match status" value="1"/>
</dbReference>
<feature type="transmembrane region" description="Helical" evidence="17">
    <location>
        <begin position="174"/>
        <end position="192"/>
    </location>
</feature>
<dbReference type="InterPro" id="IPR013083">
    <property type="entry name" value="Znf_RING/FYVE/PHD"/>
</dbReference>
<feature type="transmembrane region" description="Helical" evidence="17">
    <location>
        <begin position="226"/>
        <end position="247"/>
    </location>
</feature>
<keyword evidence="12" id="KW-0862">Zinc</keyword>
<evidence type="ECO:0000256" key="15">
    <source>
        <dbReference type="PROSITE-ProRule" id="PRU00175"/>
    </source>
</evidence>
<dbReference type="GO" id="GO:0005789">
    <property type="term" value="C:endoplasmic reticulum membrane"/>
    <property type="evidence" value="ECO:0007669"/>
    <property type="project" value="UniProtKB-SubCell"/>
</dbReference>
<keyword evidence="8" id="KW-0479">Metal-binding</keyword>
<comment type="catalytic activity">
    <reaction evidence="1">
        <text>S-ubiquitinyl-[E2 ubiquitin-conjugating enzyme]-L-cysteine + [acceptor protein]-L-lysine = [E2 ubiquitin-conjugating enzyme]-L-cysteine + N(6)-ubiquitinyl-[acceptor protein]-L-lysine.</text>
        <dbReference type="EC" id="2.3.2.27"/>
    </reaction>
</comment>
<keyword evidence="13 17" id="KW-1133">Transmembrane helix</keyword>
<dbReference type="EMBL" id="CAUYUE010000013">
    <property type="protein sequence ID" value="CAK0785913.1"/>
    <property type="molecule type" value="Genomic_DNA"/>
</dbReference>
<dbReference type="PANTHER" id="PTHR22763">
    <property type="entry name" value="RING ZINC FINGER PROTEIN"/>
    <property type="match status" value="1"/>
</dbReference>
<dbReference type="Pfam" id="PF25563">
    <property type="entry name" value="TPR_SYVN1_N"/>
    <property type="match status" value="1"/>
</dbReference>
<keyword evidence="20" id="KW-1185">Reference proteome</keyword>
<comment type="pathway">
    <text evidence="3">Protein modification; protein ubiquitination.</text>
</comment>
<proteinExistence type="inferred from homology"/>
<keyword evidence="7 17" id="KW-0812">Transmembrane</keyword>
<dbReference type="PROSITE" id="PS50089">
    <property type="entry name" value="ZF_RING_2"/>
    <property type="match status" value="1"/>
</dbReference>
<dbReference type="EC" id="2.3.2.27" evidence="5"/>
<dbReference type="InterPro" id="IPR057992">
    <property type="entry name" value="TPR_SYVN1_N"/>
</dbReference>
<comment type="subcellular location">
    <subcellularLocation>
        <location evidence="2">Endoplasmic reticulum membrane</location>
        <topology evidence="2">Multi-pass membrane protein</topology>
    </subcellularLocation>
</comment>
<evidence type="ECO:0000256" key="5">
    <source>
        <dbReference type="ARBA" id="ARBA00012483"/>
    </source>
</evidence>
<evidence type="ECO:0000256" key="2">
    <source>
        <dbReference type="ARBA" id="ARBA00004477"/>
    </source>
</evidence>
<keyword evidence="10" id="KW-0833">Ubl conjugation pathway</keyword>
<dbReference type="InterPro" id="IPR001841">
    <property type="entry name" value="Znf_RING"/>
</dbReference>
<dbReference type="Proteomes" id="UP001314263">
    <property type="component" value="Unassembled WGS sequence"/>
</dbReference>
<evidence type="ECO:0000256" key="17">
    <source>
        <dbReference type="SAM" id="Phobius"/>
    </source>
</evidence>
<comment type="similarity">
    <text evidence="4">Belongs to the HRD1 family.</text>
</comment>
<dbReference type="Pfam" id="PF13639">
    <property type="entry name" value="zf-RING_2"/>
    <property type="match status" value="1"/>
</dbReference>
<keyword evidence="14 17" id="KW-0472">Membrane</keyword>
<feature type="compositionally biased region" description="Low complexity" evidence="16">
    <location>
        <begin position="398"/>
        <end position="415"/>
    </location>
</feature>
<evidence type="ECO:0000256" key="6">
    <source>
        <dbReference type="ARBA" id="ARBA00022679"/>
    </source>
</evidence>
<keyword evidence="11" id="KW-0256">Endoplasmic reticulum</keyword>
<keyword evidence="6" id="KW-0808">Transferase</keyword>
<evidence type="ECO:0000256" key="9">
    <source>
        <dbReference type="ARBA" id="ARBA00022771"/>
    </source>
</evidence>
<evidence type="ECO:0000256" key="16">
    <source>
        <dbReference type="SAM" id="MobiDB-lite"/>
    </source>
</evidence>
<feature type="transmembrane region" description="Helical" evidence="17">
    <location>
        <begin position="42"/>
        <end position="63"/>
    </location>
</feature>
<gene>
    <name evidence="19" type="ORF">CVIRNUC_009126</name>
</gene>
<accession>A0AAV1IF11</accession>
<dbReference type="AlphaFoldDB" id="A0AAV1IF11"/>
<evidence type="ECO:0000256" key="8">
    <source>
        <dbReference type="ARBA" id="ARBA00022723"/>
    </source>
</evidence>
<evidence type="ECO:0000256" key="1">
    <source>
        <dbReference type="ARBA" id="ARBA00000900"/>
    </source>
</evidence>
<evidence type="ECO:0000259" key="18">
    <source>
        <dbReference type="PROSITE" id="PS50089"/>
    </source>
</evidence>
<dbReference type="SMART" id="SM00184">
    <property type="entry name" value="RING"/>
    <property type="match status" value="1"/>
</dbReference>
<keyword evidence="9 15" id="KW-0863">Zinc-finger</keyword>
<dbReference type="Gene3D" id="3.30.40.10">
    <property type="entry name" value="Zinc/RING finger domain, C3HC4 (zinc finger)"/>
    <property type="match status" value="1"/>
</dbReference>
<comment type="caution">
    <text evidence="19">The sequence shown here is derived from an EMBL/GenBank/DDBJ whole genome shotgun (WGS) entry which is preliminary data.</text>
</comment>
<dbReference type="GO" id="GO:0008270">
    <property type="term" value="F:zinc ion binding"/>
    <property type="evidence" value="ECO:0007669"/>
    <property type="project" value="UniProtKB-KW"/>
</dbReference>
<protein>
    <recommendedName>
        <fullName evidence="5">RING-type E3 ubiquitin transferase</fullName>
        <ecNumber evidence="5">2.3.2.27</ecNumber>
    </recommendedName>
</protein>
<dbReference type="GO" id="GO:0043161">
    <property type="term" value="P:proteasome-mediated ubiquitin-dependent protein catabolic process"/>
    <property type="evidence" value="ECO:0007669"/>
    <property type="project" value="TreeGrafter"/>
</dbReference>
<evidence type="ECO:0000256" key="11">
    <source>
        <dbReference type="ARBA" id="ARBA00022824"/>
    </source>
</evidence>
<evidence type="ECO:0000256" key="14">
    <source>
        <dbReference type="ARBA" id="ARBA00023136"/>
    </source>
</evidence>
<dbReference type="GO" id="GO:0036503">
    <property type="term" value="P:ERAD pathway"/>
    <property type="evidence" value="ECO:0007669"/>
    <property type="project" value="TreeGrafter"/>
</dbReference>
<evidence type="ECO:0000256" key="13">
    <source>
        <dbReference type="ARBA" id="ARBA00022989"/>
    </source>
</evidence>
<feature type="transmembrane region" description="Helical" evidence="17">
    <location>
        <begin position="141"/>
        <end position="162"/>
    </location>
</feature>
<dbReference type="InterPro" id="IPR058051">
    <property type="entry name" value="Znf_RING_synoviolin"/>
</dbReference>
<sequence length="508" mass="55817">MKMFSTTKYFGLSALAAAGVVYHAFSTREQFFPSVYYLSTSKVAIAVLGNFAFAVALCTYFLLTKLFLGTLREAEVERVNQRISQAIIETCLAMTIFRDEFNVKFVALFTVLSFIKVFHWLVQDRVDYIETTPHVSRLHHFRIVSFMGILLAVDSLFLQYLVHKTLEKSASVHLLFAFEYVILASAIVSTFLKYTLSMIDAWLEGRWEHKGVYVFYLELLTDMLHLVVYLVFFVIVFTNFGLPVHLLRDLYWTFRNFRNRVVDFLRYRRVTANMDERFSNATEEDLARCDGICIICREEMVTGGRNKKLQCSHVFHMHCLRSWLERQQNCPTCRASVIAPQPASQAPAGQAGAPAAAGDPAAPAGEQGVGDVQRVAADVVAGAHMHRPHAEMRQRRVGAQGAGAQAASAGATAATRPLGGHAEPGAAPSVAARAASLGAGAPLAQHGNAGGRGAGSELHGKLQLLCPSCCQAQRRSSGLQEEGKSCAFCKFLACVMSESAISQSLPSV</sequence>
<dbReference type="CDD" id="cd16479">
    <property type="entry name" value="RING-H2_synoviolin"/>
    <property type="match status" value="1"/>
</dbReference>
<feature type="compositionally biased region" description="Low complexity" evidence="16">
    <location>
        <begin position="344"/>
        <end position="366"/>
    </location>
</feature>